<comment type="caution">
    <text evidence="3">The sequence shown here is derived from an EMBL/GenBank/DDBJ whole genome shotgun (WGS) entry which is preliminary data.</text>
</comment>
<organism evidence="3 4">
    <name type="scientific">Diacronema lutheri</name>
    <name type="common">Unicellular marine alga</name>
    <name type="synonym">Monochrysis lutheri</name>
    <dbReference type="NCBI Taxonomy" id="2081491"/>
    <lineage>
        <taxon>Eukaryota</taxon>
        <taxon>Haptista</taxon>
        <taxon>Haptophyta</taxon>
        <taxon>Pavlovophyceae</taxon>
        <taxon>Pavlovales</taxon>
        <taxon>Pavlovaceae</taxon>
        <taxon>Diacronema</taxon>
    </lineage>
</organism>
<protein>
    <recommendedName>
        <fullName evidence="2">Alpha/beta hydrolase fold-3 domain-containing protein</fullName>
    </recommendedName>
</protein>
<evidence type="ECO:0000313" key="3">
    <source>
        <dbReference type="EMBL" id="KAG8468444.1"/>
    </source>
</evidence>
<accession>A0A8J6CDC0</accession>
<feature type="transmembrane region" description="Helical" evidence="1">
    <location>
        <begin position="43"/>
        <end position="62"/>
    </location>
</feature>
<reference evidence="3" key="1">
    <citation type="submission" date="2021-05" db="EMBL/GenBank/DDBJ databases">
        <title>The genome of the haptophyte Pavlova lutheri (Diacronema luteri, Pavlovales) - a model for lipid biosynthesis in eukaryotic algae.</title>
        <authorList>
            <person name="Hulatt C.J."/>
            <person name="Posewitz M.C."/>
        </authorList>
    </citation>
    <scope>NUCLEOTIDE SEQUENCE</scope>
    <source>
        <strain evidence="3">NIVA-4/92</strain>
    </source>
</reference>
<keyword evidence="4" id="KW-1185">Reference proteome</keyword>
<feature type="domain" description="Alpha/beta hydrolase fold-3" evidence="2">
    <location>
        <begin position="241"/>
        <end position="374"/>
    </location>
</feature>
<keyword evidence="1" id="KW-1133">Transmembrane helix</keyword>
<evidence type="ECO:0000313" key="4">
    <source>
        <dbReference type="Proteomes" id="UP000751190"/>
    </source>
</evidence>
<keyword evidence="1" id="KW-0812">Transmembrane</keyword>
<dbReference type="AlphaFoldDB" id="A0A8J6CDC0"/>
<evidence type="ECO:0000256" key="1">
    <source>
        <dbReference type="SAM" id="Phobius"/>
    </source>
</evidence>
<dbReference type="Proteomes" id="UP000751190">
    <property type="component" value="Unassembled WGS sequence"/>
</dbReference>
<dbReference type="SUPFAM" id="SSF53474">
    <property type="entry name" value="alpha/beta-Hydrolases"/>
    <property type="match status" value="1"/>
</dbReference>
<dbReference type="InterPro" id="IPR029058">
    <property type="entry name" value="AB_hydrolase_fold"/>
</dbReference>
<keyword evidence="1" id="KW-0472">Membrane</keyword>
<dbReference type="GO" id="GO:0016787">
    <property type="term" value="F:hydrolase activity"/>
    <property type="evidence" value="ECO:0007669"/>
    <property type="project" value="InterPro"/>
</dbReference>
<dbReference type="Pfam" id="PF07859">
    <property type="entry name" value="Abhydrolase_3"/>
    <property type="match status" value="1"/>
</dbReference>
<sequence>MRQRAAPLPLGFGGEEDPWYRPPPIANDLRAAPRSSAIARRRALPCVAAALLVAACAALWLYRALLAGHALFTCALAAVRAAQLVGLSQRTVPEEASATLACARRVLGSARTVSDAMDERAIAALERSENGSWWWFAQPSWCTVERSNRAGVVWSDVRAHGVASAPAVLWLDGLRTPAAPARIACHWSAALDARVLVPELLAEQTTSQLIMQLHRVHRRLHAEVGATRTAVLATAPDASWLALSSALRLTRAAAEMPAAVVAVSPLVDLELDAHESHRTARVLGDPMPAARLEHLARHLAGVSMGVPSAAQPSASTLHRLSPSWQALAGLPAVMLVWDRRELLSDQIGAFVHRLHEAEVPVMEHARGGVGHGWLRAAPWATTEGRADMLAISRFLVQSGVK</sequence>
<dbReference type="OrthoDB" id="2152029at2759"/>
<dbReference type="InterPro" id="IPR013094">
    <property type="entry name" value="AB_hydrolase_3"/>
</dbReference>
<evidence type="ECO:0000259" key="2">
    <source>
        <dbReference type="Pfam" id="PF07859"/>
    </source>
</evidence>
<name>A0A8J6CDC0_DIALT</name>
<proteinExistence type="predicted"/>
<dbReference type="Gene3D" id="3.40.50.1820">
    <property type="entry name" value="alpha/beta hydrolase"/>
    <property type="match status" value="1"/>
</dbReference>
<dbReference type="EMBL" id="JAGTXO010000004">
    <property type="protein sequence ID" value="KAG8468444.1"/>
    <property type="molecule type" value="Genomic_DNA"/>
</dbReference>
<gene>
    <name evidence="3" type="ORF">KFE25_013527</name>
</gene>